<dbReference type="CDD" id="cd01641">
    <property type="entry name" value="Bacterial_IMPase_like_1"/>
    <property type="match status" value="1"/>
</dbReference>
<comment type="similarity">
    <text evidence="3">Belongs to the inositol monophosphatase superfamily.</text>
</comment>
<dbReference type="PRINTS" id="PR00377">
    <property type="entry name" value="IMPHPHTASES"/>
</dbReference>
<comment type="cofactor">
    <cofactor evidence="1">
        <name>Mg(2+)</name>
        <dbReference type="ChEBI" id="CHEBI:18420"/>
    </cofactor>
</comment>
<dbReference type="Proteomes" id="UP000595197">
    <property type="component" value="Chromosome"/>
</dbReference>
<evidence type="ECO:0000256" key="3">
    <source>
        <dbReference type="ARBA" id="ARBA00009759"/>
    </source>
</evidence>
<dbReference type="PANTHER" id="PTHR43200:SF6">
    <property type="entry name" value="3'(2'),5'-BISPHOSPHATE NUCLEOTIDASE"/>
    <property type="match status" value="1"/>
</dbReference>
<dbReference type="EMBL" id="CP067420">
    <property type="protein sequence ID" value="QQP90026.1"/>
    <property type="molecule type" value="Genomic_DNA"/>
</dbReference>
<dbReference type="PROSITE" id="PS00629">
    <property type="entry name" value="IMP_1"/>
    <property type="match status" value="1"/>
</dbReference>
<dbReference type="SUPFAM" id="SSF56655">
    <property type="entry name" value="Carbohydrate phosphatase"/>
    <property type="match status" value="1"/>
</dbReference>
<reference evidence="12" key="1">
    <citation type="submission" date="2021-02" db="EMBL/GenBank/DDBJ databases">
        <title>Skermanella TT6 skin isolate.</title>
        <authorList>
            <person name="Lee K."/>
            <person name="Ganzorig M."/>
        </authorList>
    </citation>
    <scope>NUCLEOTIDE SEQUENCE</scope>
    <source>
        <strain evidence="12">TT6</strain>
    </source>
</reference>
<protein>
    <recommendedName>
        <fullName evidence="4 11">Histidinol-phosphatase</fullName>
        <ecNumber evidence="4 11">3.1.3.15</ecNumber>
    </recommendedName>
</protein>
<dbReference type="InterPro" id="IPR051090">
    <property type="entry name" value="Inositol_monoP_superfamily"/>
</dbReference>
<dbReference type="Pfam" id="PF00459">
    <property type="entry name" value="Inositol_P"/>
    <property type="match status" value="1"/>
</dbReference>
<keyword evidence="13" id="KW-1185">Reference proteome</keyword>
<proteinExistence type="inferred from homology"/>
<evidence type="ECO:0000256" key="8">
    <source>
        <dbReference type="ARBA" id="ARBA00022842"/>
    </source>
</evidence>
<evidence type="ECO:0000256" key="1">
    <source>
        <dbReference type="ARBA" id="ARBA00001946"/>
    </source>
</evidence>
<name>A0ABX7B6L5_9PROT</name>
<evidence type="ECO:0000256" key="5">
    <source>
        <dbReference type="ARBA" id="ARBA00022605"/>
    </source>
</evidence>
<dbReference type="NCBIfam" id="TIGR02067">
    <property type="entry name" value="his_9_HisN"/>
    <property type="match status" value="1"/>
</dbReference>
<evidence type="ECO:0000256" key="9">
    <source>
        <dbReference type="ARBA" id="ARBA00023102"/>
    </source>
</evidence>
<keyword evidence="8" id="KW-0460">Magnesium</keyword>
<dbReference type="PANTHER" id="PTHR43200">
    <property type="entry name" value="PHOSPHATASE"/>
    <property type="match status" value="1"/>
</dbReference>
<dbReference type="InterPro" id="IPR000760">
    <property type="entry name" value="Inositol_monophosphatase-like"/>
</dbReference>
<evidence type="ECO:0000313" key="13">
    <source>
        <dbReference type="Proteomes" id="UP000595197"/>
    </source>
</evidence>
<evidence type="ECO:0000256" key="11">
    <source>
        <dbReference type="NCBIfam" id="TIGR02067"/>
    </source>
</evidence>
<dbReference type="InterPro" id="IPR011809">
    <property type="entry name" value="His_9_proposed"/>
</dbReference>
<evidence type="ECO:0000256" key="2">
    <source>
        <dbReference type="ARBA" id="ARBA00004970"/>
    </source>
</evidence>
<keyword evidence="5" id="KW-0028">Amino-acid biosynthesis</keyword>
<evidence type="ECO:0000256" key="6">
    <source>
        <dbReference type="ARBA" id="ARBA00022723"/>
    </source>
</evidence>
<evidence type="ECO:0000256" key="7">
    <source>
        <dbReference type="ARBA" id="ARBA00022801"/>
    </source>
</evidence>
<organism evidence="12 13">
    <name type="scientific">Skermanella cutis</name>
    <dbReference type="NCBI Taxonomy" id="2775420"/>
    <lineage>
        <taxon>Bacteria</taxon>
        <taxon>Pseudomonadati</taxon>
        <taxon>Pseudomonadota</taxon>
        <taxon>Alphaproteobacteria</taxon>
        <taxon>Rhodospirillales</taxon>
        <taxon>Azospirillaceae</taxon>
        <taxon>Skermanella</taxon>
    </lineage>
</organism>
<evidence type="ECO:0000256" key="4">
    <source>
        <dbReference type="ARBA" id="ARBA00013085"/>
    </source>
</evidence>
<sequence>MTDSNNTDQPVTPSGETVDLACRLADAAGTVIRRYFRTPFAVDDKPDSSPVTVADREAEAAIRSILAAERPDDGIVGEEHGTTNPDAEWLWVIDPIDGTKSFITGRPTFGTLVALLHRGVPVLGVIDQPIVGDRWIGVEGRPTTLNGKAARVRACPTLGRATLNTTSPDLFGQHDFTAFRRVADEVKLTMYGGDCYAYGLLAAGFVDLVIEAGLKLYDFAALVPVVQGAGGIMTDWTGAPLGPGSDGRVLAAGDIAGHTEALRRLGVMPFG</sequence>
<dbReference type="Gene3D" id="3.40.190.80">
    <property type="match status" value="1"/>
</dbReference>
<keyword evidence="7 12" id="KW-0378">Hydrolase</keyword>
<evidence type="ECO:0000256" key="10">
    <source>
        <dbReference type="ARBA" id="ARBA00049158"/>
    </source>
</evidence>
<keyword evidence="6" id="KW-0479">Metal-binding</keyword>
<dbReference type="Gene3D" id="3.30.540.10">
    <property type="entry name" value="Fructose-1,6-Bisphosphatase, subunit A, domain 1"/>
    <property type="match status" value="1"/>
</dbReference>
<comment type="catalytic activity">
    <reaction evidence="10">
        <text>L-histidinol phosphate + H2O = L-histidinol + phosphate</text>
        <dbReference type="Rhea" id="RHEA:14465"/>
        <dbReference type="ChEBI" id="CHEBI:15377"/>
        <dbReference type="ChEBI" id="CHEBI:43474"/>
        <dbReference type="ChEBI" id="CHEBI:57699"/>
        <dbReference type="ChEBI" id="CHEBI:57980"/>
        <dbReference type="EC" id="3.1.3.15"/>
    </reaction>
</comment>
<gene>
    <name evidence="12" type="primary">hisN</name>
    <name evidence="12" type="ORF">IGS68_01755</name>
</gene>
<comment type="pathway">
    <text evidence="2">Amino-acid biosynthesis; L-histidine biosynthesis; L-histidine from 5-phospho-alpha-D-ribose 1-diphosphate: step 8/9.</text>
</comment>
<keyword evidence="9" id="KW-0368">Histidine biosynthesis</keyword>
<dbReference type="EC" id="3.1.3.15" evidence="4 11"/>
<dbReference type="GO" id="GO:0004401">
    <property type="term" value="F:histidinol-phosphatase activity"/>
    <property type="evidence" value="ECO:0007669"/>
    <property type="project" value="UniProtKB-EC"/>
</dbReference>
<accession>A0ABX7B6L5</accession>
<dbReference type="InterPro" id="IPR020583">
    <property type="entry name" value="Inositol_monoP_metal-BS"/>
</dbReference>
<dbReference type="RefSeq" id="WP_201076853.1">
    <property type="nucleotide sequence ID" value="NZ_CP067420.1"/>
</dbReference>
<evidence type="ECO:0000313" key="12">
    <source>
        <dbReference type="EMBL" id="QQP90026.1"/>
    </source>
</evidence>